<evidence type="ECO:0000313" key="3">
    <source>
        <dbReference type="Proteomes" id="UP000229041"/>
    </source>
</evidence>
<keyword evidence="1" id="KW-1133">Transmembrane helix</keyword>
<name>A0A2M8G8X8_9BACT</name>
<organism evidence="2 3">
    <name type="scientific">Candidatus Tagabacteria bacterium CG_4_8_14_3_um_filter_41_8</name>
    <dbReference type="NCBI Taxonomy" id="1975018"/>
    <lineage>
        <taxon>Bacteria</taxon>
        <taxon>Candidatus Tagaibacteriota</taxon>
    </lineage>
</organism>
<protein>
    <recommendedName>
        <fullName evidence="4">Pilus assembly protein PilO</fullName>
    </recommendedName>
</protein>
<reference evidence="3" key="1">
    <citation type="submission" date="2017-09" db="EMBL/GenBank/DDBJ databases">
        <title>Depth-based differentiation of microbial function through sediment-hosted aquifers and enrichment of novel symbionts in the deep terrestrial subsurface.</title>
        <authorList>
            <person name="Probst A.J."/>
            <person name="Ladd B."/>
            <person name="Jarett J.K."/>
            <person name="Geller-Mcgrath D.E."/>
            <person name="Sieber C.M.K."/>
            <person name="Emerson J.B."/>
            <person name="Anantharaman K."/>
            <person name="Thomas B.C."/>
            <person name="Malmstrom R."/>
            <person name="Stieglmeier M."/>
            <person name="Klingl A."/>
            <person name="Woyke T."/>
            <person name="Ryan C.M."/>
            <person name="Banfield J.F."/>
        </authorList>
    </citation>
    <scope>NUCLEOTIDE SEQUENCE [LARGE SCALE GENOMIC DNA]</scope>
</reference>
<gene>
    <name evidence="2" type="ORF">CO014_01345</name>
</gene>
<keyword evidence="1" id="KW-0812">Transmembrane</keyword>
<proteinExistence type="predicted"/>
<evidence type="ECO:0000313" key="2">
    <source>
        <dbReference type="EMBL" id="PJC69881.1"/>
    </source>
</evidence>
<dbReference type="Proteomes" id="UP000229041">
    <property type="component" value="Unassembled WGS sequence"/>
</dbReference>
<sequence>MKIFDFKKILPYFSKDKDWQIIIVLFAIFLAAIIAVNAYIFLKIGKDIRQPIDVEIEAQTLRRDLLDRVLSGIQKKEKQFNQNLQVKPVISDPSL</sequence>
<dbReference type="EMBL" id="PFQR01000034">
    <property type="protein sequence ID" value="PJC69881.1"/>
    <property type="molecule type" value="Genomic_DNA"/>
</dbReference>
<comment type="caution">
    <text evidence="2">The sequence shown here is derived from an EMBL/GenBank/DDBJ whole genome shotgun (WGS) entry which is preliminary data.</text>
</comment>
<accession>A0A2M8G8X8</accession>
<evidence type="ECO:0000256" key="1">
    <source>
        <dbReference type="SAM" id="Phobius"/>
    </source>
</evidence>
<evidence type="ECO:0008006" key="4">
    <source>
        <dbReference type="Google" id="ProtNLM"/>
    </source>
</evidence>
<keyword evidence="1" id="KW-0472">Membrane</keyword>
<dbReference type="AlphaFoldDB" id="A0A2M8G8X8"/>
<feature type="transmembrane region" description="Helical" evidence="1">
    <location>
        <begin position="20"/>
        <end position="42"/>
    </location>
</feature>